<dbReference type="RefSeq" id="WP_230340578.1">
    <property type="nucleotide sequence ID" value="NZ_CP069798.1"/>
</dbReference>
<protein>
    <recommendedName>
        <fullName evidence="6">Transcription antitermination protein NusB</fullName>
    </recommendedName>
    <alternativeName>
        <fullName evidence="6">Antitermination factor NusB</fullName>
    </alternativeName>
</protein>
<dbReference type="HAMAP" id="MF_00073">
    <property type="entry name" value="NusB"/>
    <property type="match status" value="1"/>
</dbReference>
<keyword evidence="9" id="KW-1185">Reference proteome</keyword>
<dbReference type="InterPro" id="IPR006027">
    <property type="entry name" value="NusB_RsmB_TIM44"/>
</dbReference>
<dbReference type="Gene3D" id="1.10.940.10">
    <property type="entry name" value="NusB-like"/>
    <property type="match status" value="1"/>
</dbReference>
<evidence type="ECO:0000259" key="7">
    <source>
        <dbReference type="Pfam" id="PF01029"/>
    </source>
</evidence>
<proteinExistence type="inferred from homology"/>
<dbReference type="GO" id="GO:0006353">
    <property type="term" value="P:DNA-templated transcription termination"/>
    <property type="evidence" value="ECO:0007669"/>
    <property type="project" value="UniProtKB-UniRule"/>
</dbReference>
<evidence type="ECO:0000313" key="9">
    <source>
        <dbReference type="Proteomes" id="UP000653156"/>
    </source>
</evidence>
<name>A0A892ZNP0_9NEIS</name>
<evidence type="ECO:0000256" key="4">
    <source>
        <dbReference type="ARBA" id="ARBA00023015"/>
    </source>
</evidence>
<sequence length="142" mass="16084">MITPRRRARQFVVQALYQALLNPDASTAEIAKNMRENDLFAKADEALFTGVFFGAHANQRTYMQEIRPLLDRSEDELNPVERSVLLMAYHELATMPETPYPVIINEAIEITKTYGGTDGYKFVNGILDKLATQLRPNDPPRG</sequence>
<feature type="domain" description="NusB/RsmB/TIM44" evidence="7">
    <location>
        <begin position="6"/>
        <end position="131"/>
    </location>
</feature>
<evidence type="ECO:0000256" key="3">
    <source>
        <dbReference type="ARBA" id="ARBA00022884"/>
    </source>
</evidence>
<dbReference type="Proteomes" id="UP000653156">
    <property type="component" value="Chromosome"/>
</dbReference>
<gene>
    <name evidence="6 8" type="primary">nusB</name>
    <name evidence="8" type="ORF">JQU52_12075</name>
</gene>
<evidence type="ECO:0000256" key="1">
    <source>
        <dbReference type="ARBA" id="ARBA00005952"/>
    </source>
</evidence>
<dbReference type="InterPro" id="IPR035926">
    <property type="entry name" value="NusB-like_sf"/>
</dbReference>
<evidence type="ECO:0000256" key="5">
    <source>
        <dbReference type="ARBA" id="ARBA00023163"/>
    </source>
</evidence>
<keyword evidence="3 6" id="KW-0694">RNA-binding</keyword>
<keyword evidence="5 6" id="KW-0804">Transcription</keyword>
<comment type="function">
    <text evidence="6">Involved in transcription antitermination. Required for transcription of ribosomal RNA (rRNA) genes. Binds specifically to the boxA antiterminator sequence of the ribosomal RNA (rrn) operons.</text>
</comment>
<reference evidence="8" key="1">
    <citation type="submission" date="2021-02" db="EMBL/GenBank/DDBJ databases">
        <title>Neisseriaceae sp. 26B isolated from the cloaca of a Common Toad-headed Turtle (Mesoclemmys nasuta).</title>
        <authorList>
            <person name="Spergser J."/>
            <person name="Busse H.-J."/>
        </authorList>
    </citation>
    <scope>NUCLEOTIDE SEQUENCE</scope>
    <source>
        <strain evidence="8">26B</strain>
    </source>
</reference>
<dbReference type="AlphaFoldDB" id="A0A892ZNP0"/>
<accession>A0A892ZNP0</accession>
<dbReference type="SUPFAM" id="SSF48013">
    <property type="entry name" value="NusB-like"/>
    <property type="match status" value="1"/>
</dbReference>
<dbReference type="Pfam" id="PF01029">
    <property type="entry name" value="NusB"/>
    <property type="match status" value="1"/>
</dbReference>
<dbReference type="PANTHER" id="PTHR11078:SF3">
    <property type="entry name" value="ANTITERMINATION NUSB DOMAIN-CONTAINING PROTEIN"/>
    <property type="match status" value="1"/>
</dbReference>
<comment type="similarity">
    <text evidence="1 6">Belongs to the NusB family.</text>
</comment>
<dbReference type="EMBL" id="CP069798">
    <property type="protein sequence ID" value="QRQ83367.1"/>
    <property type="molecule type" value="Genomic_DNA"/>
</dbReference>
<dbReference type="GO" id="GO:0005829">
    <property type="term" value="C:cytosol"/>
    <property type="evidence" value="ECO:0007669"/>
    <property type="project" value="TreeGrafter"/>
</dbReference>
<keyword evidence="4 6" id="KW-0805">Transcription regulation</keyword>
<evidence type="ECO:0000256" key="6">
    <source>
        <dbReference type="HAMAP-Rule" id="MF_00073"/>
    </source>
</evidence>
<dbReference type="GO" id="GO:0031564">
    <property type="term" value="P:transcription antitermination"/>
    <property type="evidence" value="ECO:0007669"/>
    <property type="project" value="UniProtKB-KW"/>
</dbReference>
<dbReference type="PANTHER" id="PTHR11078">
    <property type="entry name" value="N UTILIZATION SUBSTANCE PROTEIN B-RELATED"/>
    <property type="match status" value="1"/>
</dbReference>
<keyword evidence="2 6" id="KW-0889">Transcription antitermination</keyword>
<dbReference type="NCBIfam" id="TIGR01951">
    <property type="entry name" value="nusB"/>
    <property type="match status" value="1"/>
</dbReference>
<dbReference type="GO" id="GO:0003723">
    <property type="term" value="F:RNA binding"/>
    <property type="evidence" value="ECO:0007669"/>
    <property type="project" value="UniProtKB-UniRule"/>
</dbReference>
<dbReference type="InterPro" id="IPR011605">
    <property type="entry name" value="NusB_fam"/>
</dbReference>
<dbReference type="KEGG" id="ptes:JQU52_12075"/>
<evidence type="ECO:0000313" key="8">
    <source>
        <dbReference type="EMBL" id="QRQ83367.1"/>
    </source>
</evidence>
<evidence type="ECO:0000256" key="2">
    <source>
        <dbReference type="ARBA" id="ARBA00022814"/>
    </source>
</evidence>
<organism evidence="8 9">
    <name type="scientific">Paralysiella testudinis</name>
    <dbReference type="NCBI Taxonomy" id="2809020"/>
    <lineage>
        <taxon>Bacteria</taxon>
        <taxon>Pseudomonadati</taxon>
        <taxon>Pseudomonadota</taxon>
        <taxon>Betaproteobacteria</taxon>
        <taxon>Neisseriales</taxon>
        <taxon>Neisseriaceae</taxon>
        <taxon>Paralysiella</taxon>
    </lineage>
</organism>